<dbReference type="PANTHER" id="PTHR24171:SF8">
    <property type="entry name" value="BRCA1-ASSOCIATED RING DOMAIN PROTEIN 1"/>
    <property type="match status" value="1"/>
</dbReference>
<evidence type="ECO:0000313" key="6">
    <source>
        <dbReference type="Proteomes" id="UP000290191"/>
    </source>
</evidence>
<dbReference type="GO" id="GO:0004842">
    <property type="term" value="F:ubiquitin-protein transferase activity"/>
    <property type="evidence" value="ECO:0007669"/>
    <property type="project" value="TreeGrafter"/>
</dbReference>
<dbReference type="InterPro" id="IPR044016">
    <property type="entry name" value="Big_13"/>
</dbReference>
<dbReference type="PANTHER" id="PTHR24171">
    <property type="entry name" value="ANKYRIN REPEAT DOMAIN-CONTAINING PROTEIN 39-RELATED"/>
    <property type="match status" value="1"/>
</dbReference>
<dbReference type="PROSITE" id="PS50088">
    <property type="entry name" value="ANK_REPEAT"/>
    <property type="match status" value="3"/>
</dbReference>
<name>A0A4Q0XZP5_9BACT</name>
<dbReference type="SUPFAM" id="SSF48403">
    <property type="entry name" value="Ankyrin repeat"/>
    <property type="match status" value="1"/>
</dbReference>
<dbReference type="Proteomes" id="UP000290191">
    <property type="component" value="Unassembled WGS sequence"/>
</dbReference>
<keyword evidence="2 3" id="KW-0040">ANK repeat</keyword>
<organism evidence="5 6">
    <name type="scientific">Halarcobacter anaerophilus</name>
    <dbReference type="NCBI Taxonomy" id="877500"/>
    <lineage>
        <taxon>Bacteria</taxon>
        <taxon>Pseudomonadati</taxon>
        <taxon>Campylobacterota</taxon>
        <taxon>Epsilonproteobacteria</taxon>
        <taxon>Campylobacterales</taxon>
        <taxon>Arcobacteraceae</taxon>
        <taxon>Halarcobacter</taxon>
    </lineage>
</organism>
<protein>
    <recommendedName>
        <fullName evidence="4">Bacterial Ig-like domain-containing protein</fullName>
    </recommendedName>
</protein>
<evidence type="ECO:0000259" key="4">
    <source>
        <dbReference type="Pfam" id="PF19077"/>
    </source>
</evidence>
<accession>A0A4Q0XZP5</accession>
<gene>
    <name evidence="5" type="ORF">CRV06_11045</name>
</gene>
<dbReference type="RefSeq" id="WP_129082510.1">
    <property type="nucleotide sequence ID" value="NZ_CP041070.1"/>
</dbReference>
<feature type="repeat" description="ANK" evidence="3">
    <location>
        <begin position="74"/>
        <end position="106"/>
    </location>
</feature>
<keyword evidence="6" id="KW-1185">Reference proteome</keyword>
<evidence type="ECO:0000256" key="1">
    <source>
        <dbReference type="ARBA" id="ARBA00022737"/>
    </source>
</evidence>
<dbReference type="PROSITE" id="PS50297">
    <property type="entry name" value="ANK_REP_REGION"/>
    <property type="match status" value="1"/>
</dbReference>
<dbReference type="InterPro" id="IPR036770">
    <property type="entry name" value="Ankyrin_rpt-contain_sf"/>
</dbReference>
<reference evidence="5 6" key="1">
    <citation type="submission" date="2017-10" db="EMBL/GenBank/DDBJ databases">
        <title>Genomics of the genus Arcobacter.</title>
        <authorList>
            <person name="Perez-Cataluna A."/>
            <person name="Figueras M.J."/>
        </authorList>
    </citation>
    <scope>NUCLEOTIDE SEQUENCE [LARGE SCALE GENOMIC DNA]</scope>
    <source>
        <strain evidence="5 6">DSM 24636</strain>
    </source>
</reference>
<evidence type="ECO:0000313" key="5">
    <source>
        <dbReference type="EMBL" id="RXJ62284.1"/>
    </source>
</evidence>
<feature type="domain" description="Bacterial Ig-like" evidence="4">
    <location>
        <begin position="189"/>
        <end position="257"/>
    </location>
</feature>
<dbReference type="SMART" id="SM00248">
    <property type="entry name" value="ANK"/>
    <property type="match status" value="4"/>
</dbReference>
<dbReference type="InterPro" id="IPR002110">
    <property type="entry name" value="Ankyrin_rpt"/>
</dbReference>
<dbReference type="STRING" id="877500.GCA_000935065_03522"/>
<dbReference type="InterPro" id="IPR013783">
    <property type="entry name" value="Ig-like_fold"/>
</dbReference>
<comment type="caution">
    <text evidence="5">The sequence shown here is derived from an EMBL/GenBank/DDBJ whole genome shotgun (WGS) entry which is preliminary data.</text>
</comment>
<feature type="repeat" description="ANK" evidence="3">
    <location>
        <begin position="107"/>
        <end position="139"/>
    </location>
</feature>
<keyword evidence="1" id="KW-0677">Repeat</keyword>
<evidence type="ECO:0000256" key="3">
    <source>
        <dbReference type="PROSITE-ProRule" id="PRU00023"/>
    </source>
</evidence>
<dbReference type="Pfam" id="PF19077">
    <property type="entry name" value="Big_13"/>
    <property type="match status" value="1"/>
</dbReference>
<proteinExistence type="predicted"/>
<dbReference type="Pfam" id="PF12796">
    <property type="entry name" value="Ank_2"/>
    <property type="match status" value="1"/>
</dbReference>
<feature type="repeat" description="ANK" evidence="3">
    <location>
        <begin position="41"/>
        <end position="73"/>
    </location>
</feature>
<dbReference type="PRINTS" id="PR01415">
    <property type="entry name" value="ANKYRIN"/>
</dbReference>
<dbReference type="OrthoDB" id="9782229at2"/>
<sequence length="270" mass="30314">MQKKILTLVLILLITVFTGCTKNEKQLNLSMITTSDDNEKTVGTTLHEAVRVNDLNLVKTFIQKKADLNKKDKYGYTPLHLAAKFNHYKIAKELISHNVLVNTKDNFFDSPLIDSTKKGYTNMSKLLVCNGADVNTADKKGVTAFEYALKVNDVTVAKLLKSNNIEAVCSGKKVQKKEFYDLITMDNYDVIESNTPKICGNILDLDVRQVQITFDRGKTVIEAQLQKNRWCAQTKNKLANGTYTVWAMAINSLGQRGKAEDSLIIKSIEK</sequence>
<dbReference type="Gene3D" id="1.25.40.20">
    <property type="entry name" value="Ankyrin repeat-containing domain"/>
    <property type="match status" value="1"/>
</dbReference>
<evidence type="ECO:0000256" key="2">
    <source>
        <dbReference type="ARBA" id="ARBA00023043"/>
    </source>
</evidence>
<dbReference type="GO" id="GO:0085020">
    <property type="term" value="P:protein K6-linked ubiquitination"/>
    <property type="evidence" value="ECO:0007669"/>
    <property type="project" value="TreeGrafter"/>
</dbReference>
<dbReference type="Gene3D" id="2.60.40.10">
    <property type="entry name" value="Immunoglobulins"/>
    <property type="match status" value="1"/>
</dbReference>
<dbReference type="AlphaFoldDB" id="A0A4Q0XZP5"/>
<dbReference type="EMBL" id="PDKO01000009">
    <property type="protein sequence ID" value="RXJ62284.1"/>
    <property type="molecule type" value="Genomic_DNA"/>
</dbReference>
<dbReference type="PROSITE" id="PS51257">
    <property type="entry name" value="PROKAR_LIPOPROTEIN"/>
    <property type="match status" value="1"/>
</dbReference>